<sequence length="326" mass="37903">MGTTLPDRNIFLGGLMKRIIFLFIISLFFMNFFAEKIGYIDSKRIFQEYKGLNDINREVEKELSDWKKKINNLQQQIDSLEKIYNEQKSMLSEELNSRKQKEINDKKDSLNKYIQDIYGEGGRSSTINKQMLKPVVDKINSIIKKIGDDEGYTIILDFADGNILYAKKEIDLTERVIEELNKDFFVPVSVLQRYIVYDFVAEDKETRSEQYHIKLAKSLYQSLKVENKLEPVSINDVNSYLQNMGVTNIENLKPADALSYAFTLNADYCFMGKVKMVSGKIISEVSIYDVKTRRLLKTINKESTSDIDFNNKISEYISEIKLLLKK</sequence>
<dbReference type="PANTHER" id="PTHR35089">
    <property type="entry name" value="CHAPERONE PROTEIN SKP"/>
    <property type="match status" value="1"/>
</dbReference>
<name>A0A101I0B6_UNCT6</name>
<accession>A0A101I0B6</accession>
<dbReference type="SMART" id="SM00935">
    <property type="entry name" value="OmpH"/>
    <property type="match status" value="1"/>
</dbReference>
<dbReference type="Pfam" id="PF03938">
    <property type="entry name" value="OmpH"/>
    <property type="match status" value="1"/>
</dbReference>
<keyword evidence="4" id="KW-0812">Transmembrane</keyword>
<feature type="coiled-coil region" evidence="3">
    <location>
        <begin position="49"/>
        <end position="90"/>
    </location>
</feature>
<feature type="transmembrane region" description="Helical" evidence="4">
    <location>
        <begin position="15"/>
        <end position="34"/>
    </location>
</feature>
<dbReference type="SUPFAM" id="SSF111384">
    <property type="entry name" value="OmpH-like"/>
    <property type="match status" value="1"/>
</dbReference>
<evidence type="ECO:0000256" key="4">
    <source>
        <dbReference type="SAM" id="Phobius"/>
    </source>
</evidence>
<evidence type="ECO:0000256" key="3">
    <source>
        <dbReference type="SAM" id="Coils"/>
    </source>
</evidence>
<comment type="similarity">
    <text evidence="1">Belongs to the Skp family.</text>
</comment>
<protein>
    <recommendedName>
        <fullName evidence="7">OmpH family outer membrane protein</fullName>
    </recommendedName>
</protein>
<dbReference type="EMBL" id="LGGX01000013">
    <property type="protein sequence ID" value="KUK86687.1"/>
    <property type="molecule type" value="Genomic_DNA"/>
</dbReference>
<comment type="caution">
    <text evidence="5">The sequence shown here is derived from an EMBL/GenBank/DDBJ whole genome shotgun (WGS) entry which is preliminary data.</text>
</comment>
<dbReference type="InterPro" id="IPR005632">
    <property type="entry name" value="Chaperone_Skp"/>
</dbReference>
<dbReference type="Gene3D" id="3.30.910.20">
    <property type="entry name" value="Skp domain"/>
    <property type="match status" value="1"/>
</dbReference>
<dbReference type="Proteomes" id="UP000053467">
    <property type="component" value="Unassembled WGS sequence"/>
</dbReference>
<dbReference type="GO" id="GO:0050821">
    <property type="term" value="P:protein stabilization"/>
    <property type="evidence" value="ECO:0007669"/>
    <property type="project" value="TreeGrafter"/>
</dbReference>
<keyword evidence="4" id="KW-1133">Transmembrane helix</keyword>
<keyword evidence="4" id="KW-0472">Membrane</keyword>
<proteinExistence type="inferred from homology"/>
<evidence type="ECO:0000256" key="1">
    <source>
        <dbReference type="ARBA" id="ARBA00009091"/>
    </source>
</evidence>
<evidence type="ECO:0000256" key="2">
    <source>
        <dbReference type="ARBA" id="ARBA00022729"/>
    </source>
</evidence>
<dbReference type="GO" id="GO:0005829">
    <property type="term" value="C:cytosol"/>
    <property type="evidence" value="ECO:0007669"/>
    <property type="project" value="TreeGrafter"/>
</dbReference>
<dbReference type="GO" id="GO:0051082">
    <property type="term" value="F:unfolded protein binding"/>
    <property type="evidence" value="ECO:0007669"/>
    <property type="project" value="InterPro"/>
</dbReference>
<dbReference type="InterPro" id="IPR024930">
    <property type="entry name" value="Skp_dom_sf"/>
</dbReference>
<keyword evidence="2" id="KW-0732">Signal</keyword>
<keyword evidence="3" id="KW-0175">Coiled coil</keyword>
<evidence type="ECO:0000313" key="5">
    <source>
        <dbReference type="EMBL" id="KUK86687.1"/>
    </source>
</evidence>
<evidence type="ECO:0008006" key="7">
    <source>
        <dbReference type="Google" id="ProtNLM"/>
    </source>
</evidence>
<organism evidence="5 6">
    <name type="scientific">candidate division TA06 bacterium 34_109</name>
    <dbReference type="NCBI Taxonomy" id="1635277"/>
    <lineage>
        <taxon>Bacteria</taxon>
        <taxon>Bacteria division TA06</taxon>
    </lineage>
</organism>
<dbReference type="AlphaFoldDB" id="A0A101I0B6"/>
<gene>
    <name evidence="5" type="ORF">XE03_1285</name>
</gene>
<evidence type="ECO:0000313" key="6">
    <source>
        <dbReference type="Proteomes" id="UP000053467"/>
    </source>
</evidence>
<dbReference type="PANTHER" id="PTHR35089:SF1">
    <property type="entry name" value="CHAPERONE PROTEIN SKP"/>
    <property type="match status" value="1"/>
</dbReference>
<reference evidence="6" key="1">
    <citation type="journal article" date="2015" name="MBio">
        <title>Genome-Resolved Metagenomic Analysis Reveals Roles for Candidate Phyla and Other Microbial Community Members in Biogeochemical Transformations in Oil Reservoirs.</title>
        <authorList>
            <person name="Hu P."/>
            <person name="Tom L."/>
            <person name="Singh A."/>
            <person name="Thomas B.C."/>
            <person name="Baker B.J."/>
            <person name="Piceno Y.M."/>
            <person name="Andersen G.L."/>
            <person name="Banfield J.F."/>
        </authorList>
    </citation>
    <scope>NUCLEOTIDE SEQUENCE [LARGE SCALE GENOMIC DNA]</scope>
</reference>